<evidence type="ECO:0000313" key="1">
    <source>
        <dbReference type="EMBL" id="SFI46632.1"/>
    </source>
</evidence>
<accession>A0A1I3IFE1</accession>
<dbReference type="AlphaFoldDB" id="A0A1I3IFE1"/>
<reference evidence="2" key="1">
    <citation type="submission" date="2016-10" db="EMBL/GenBank/DDBJ databases">
        <authorList>
            <person name="Varghese N."/>
            <person name="Submissions S."/>
        </authorList>
    </citation>
    <scope>NUCLEOTIDE SEQUENCE [LARGE SCALE GENOMIC DNA]</scope>
    <source>
        <strain evidence="2">DSM 26348</strain>
    </source>
</reference>
<keyword evidence="2" id="KW-1185">Reference proteome</keyword>
<name>A0A1I3IFE1_9PLAN</name>
<protein>
    <submittedName>
        <fullName evidence="1">Uncharacterized protein</fullName>
    </submittedName>
</protein>
<sequence>MRIMPRRPADGNSKTQTPNLKQIQNGKFKTNCGVWILSFGACLSFEIWNLRFTPLLLALASPVWSAEPQRFATGSEFQQLINRPLLANRDLTPLREVLKRFSEERDVALLLDRRIDPRQLVAVDLQASYFDTGIGELVKGFADITTMADAVIIAPQDTAATLQTRLALAEQALDAKLGKDLGRKFELAKRKAVAWDELTVPRQLLESIAKGYSVTIENAEAIPYDLWPAGTLPHPNATEALLIIATQFGLDVEWVDGRHVRLVPAASSPTLKVEHRLRGMTSQRALQRVKERLPDLEVTAGKDTLTVIGRQEEQQEVAVLIGNRAARKAPASPASTALQNRRFTLRMNNRPFLELVQVLEKQGVQVQRDETALQDAGLDLNTRISLDLENATVDQMLGEACRPLGLRYQVDGMTIHLFPAAK</sequence>
<dbReference type="STRING" id="1576369.SAMN05421753_10999"/>
<dbReference type="EMBL" id="FOQD01000009">
    <property type="protein sequence ID" value="SFI46632.1"/>
    <property type="molecule type" value="Genomic_DNA"/>
</dbReference>
<evidence type="ECO:0000313" key="2">
    <source>
        <dbReference type="Proteomes" id="UP000199518"/>
    </source>
</evidence>
<dbReference type="Proteomes" id="UP000199518">
    <property type="component" value="Unassembled WGS sequence"/>
</dbReference>
<gene>
    <name evidence="1" type="ORF">SAMN05421753_10999</name>
</gene>
<proteinExistence type="predicted"/>
<organism evidence="1 2">
    <name type="scientific">Planctomicrobium piriforme</name>
    <dbReference type="NCBI Taxonomy" id="1576369"/>
    <lineage>
        <taxon>Bacteria</taxon>
        <taxon>Pseudomonadati</taxon>
        <taxon>Planctomycetota</taxon>
        <taxon>Planctomycetia</taxon>
        <taxon>Planctomycetales</taxon>
        <taxon>Planctomycetaceae</taxon>
        <taxon>Planctomicrobium</taxon>
    </lineage>
</organism>